<sequence>MLEKLEPKHAELKGQFESIDARVNKLRQQLSALDQTFQLHEIQIDPTGLRPVVPHDHRRLVPHGQMSRQIRSILTNRHDWASTAEIARRIIHQLNATVDDDAYAYVHIAVRRRLRGMLREGQVQRIQGISKGRCYDGSNQSLWRLR</sequence>
<dbReference type="Proteomes" id="UP000620046">
    <property type="component" value="Unassembled WGS sequence"/>
</dbReference>
<evidence type="ECO:0000313" key="3">
    <source>
        <dbReference type="Proteomes" id="UP000620046"/>
    </source>
</evidence>
<name>A0ABQ1GM56_9GAMM</name>
<protein>
    <submittedName>
        <fullName evidence="2">Uncharacterized protein</fullName>
    </submittedName>
</protein>
<gene>
    <name evidence="2" type="ORF">GCM10010981_39680</name>
</gene>
<keyword evidence="1" id="KW-0175">Coiled coil</keyword>
<reference evidence="3" key="1">
    <citation type="journal article" date="2019" name="Int. J. Syst. Evol. Microbiol.">
        <title>The Global Catalogue of Microorganisms (GCM) 10K type strain sequencing project: providing services to taxonomists for standard genome sequencing and annotation.</title>
        <authorList>
            <consortium name="The Broad Institute Genomics Platform"/>
            <consortium name="The Broad Institute Genome Sequencing Center for Infectious Disease"/>
            <person name="Wu L."/>
            <person name="Ma J."/>
        </authorList>
    </citation>
    <scope>NUCLEOTIDE SEQUENCE [LARGE SCALE GENOMIC DNA]</scope>
    <source>
        <strain evidence="3">CGMCC 1.15439</strain>
    </source>
</reference>
<comment type="caution">
    <text evidence="2">The sequence shown here is derived from an EMBL/GenBank/DDBJ whole genome shotgun (WGS) entry which is preliminary data.</text>
</comment>
<dbReference type="RefSeq" id="WP_188797031.1">
    <property type="nucleotide sequence ID" value="NZ_BMJA01000004.1"/>
</dbReference>
<evidence type="ECO:0000256" key="1">
    <source>
        <dbReference type="SAM" id="Coils"/>
    </source>
</evidence>
<dbReference type="EMBL" id="BMJA01000004">
    <property type="protein sequence ID" value="GGA46598.1"/>
    <property type="molecule type" value="Genomic_DNA"/>
</dbReference>
<evidence type="ECO:0000313" key="2">
    <source>
        <dbReference type="EMBL" id="GGA46598.1"/>
    </source>
</evidence>
<keyword evidence="3" id="KW-1185">Reference proteome</keyword>
<organism evidence="2 3">
    <name type="scientific">Dyella nitratireducens</name>
    <dbReference type="NCBI Taxonomy" id="1849580"/>
    <lineage>
        <taxon>Bacteria</taxon>
        <taxon>Pseudomonadati</taxon>
        <taxon>Pseudomonadota</taxon>
        <taxon>Gammaproteobacteria</taxon>
        <taxon>Lysobacterales</taxon>
        <taxon>Rhodanobacteraceae</taxon>
        <taxon>Dyella</taxon>
    </lineage>
</organism>
<feature type="coiled-coil region" evidence="1">
    <location>
        <begin position="9"/>
        <end position="43"/>
    </location>
</feature>
<accession>A0ABQ1GM56</accession>
<proteinExistence type="predicted"/>